<evidence type="ECO:0000256" key="2">
    <source>
        <dbReference type="ARBA" id="ARBA00022723"/>
    </source>
</evidence>
<comment type="caution">
    <text evidence="9">The sequence shown here is derived from an EMBL/GenBank/DDBJ whole genome shotgun (WGS) entry which is preliminary data.</text>
</comment>
<gene>
    <name evidence="9" type="ORF">IAD20_04130</name>
</gene>
<feature type="domain" description="Oligopeptidase F N-terminal" evidence="8">
    <location>
        <begin position="113"/>
        <end position="180"/>
    </location>
</feature>
<evidence type="ECO:0000259" key="7">
    <source>
        <dbReference type="Pfam" id="PF01432"/>
    </source>
</evidence>
<evidence type="ECO:0000313" key="10">
    <source>
        <dbReference type="Proteomes" id="UP000824107"/>
    </source>
</evidence>
<feature type="domain" description="Peptidase M3A/M3B catalytic" evidence="7">
    <location>
        <begin position="199"/>
        <end position="578"/>
    </location>
</feature>
<accession>A0A9D1M3Z2</accession>
<dbReference type="Pfam" id="PF01432">
    <property type="entry name" value="Peptidase_M3"/>
    <property type="match status" value="1"/>
</dbReference>
<keyword evidence="4 6" id="KW-0862">Zinc</keyword>
<name>A0A9D1M3Z2_9PROT</name>
<evidence type="ECO:0000256" key="3">
    <source>
        <dbReference type="ARBA" id="ARBA00022801"/>
    </source>
</evidence>
<dbReference type="GO" id="GO:0004222">
    <property type="term" value="F:metalloendopeptidase activity"/>
    <property type="evidence" value="ECO:0007669"/>
    <property type="project" value="InterPro"/>
</dbReference>
<protein>
    <submittedName>
        <fullName evidence="9">M3 family oligoendopeptidase</fullName>
    </submittedName>
</protein>
<dbReference type="Proteomes" id="UP000824107">
    <property type="component" value="Unassembled WGS sequence"/>
</dbReference>
<evidence type="ECO:0000256" key="6">
    <source>
        <dbReference type="RuleBase" id="RU003435"/>
    </source>
</evidence>
<dbReference type="Pfam" id="PF08439">
    <property type="entry name" value="Peptidase_M3_N"/>
    <property type="match status" value="1"/>
</dbReference>
<evidence type="ECO:0000256" key="5">
    <source>
        <dbReference type="ARBA" id="ARBA00023049"/>
    </source>
</evidence>
<dbReference type="CDD" id="cd09610">
    <property type="entry name" value="M3B_PepF"/>
    <property type="match status" value="1"/>
</dbReference>
<keyword evidence="1 6" id="KW-0645">Protease</keyword>
<dbReference type="AlphaFoldDB" id="A0A9D1M3Z2"/>
<evidence type="ECO:0000256" key="1">
    <source>
        <dbReference type="ARBA" id="ARBA00022670"/>
    </source>
</evidence>
<proteinExistence type="inferred from homology"/>
<keyword evidence="3 6" id="KW-0378">Hydrolase</keyword>
<dbReference type="Gene3D" id="1.10.1370.20">
    <property type="entry name" value="Oligoendopeptidase f, C-terminal domain"/>
    <property type="match status" value="1"/>
</dbReference>
<reference evidence="9" key="2">
    <citation type="journal article" date="2021" name="PeerJ">
        <title>Extensive microbial diversity within the chicken gut microbiome revealed by metagenomics and culture.</title>
        <authorList>
            <person name="Gilroy R."/>
            <person name="Ravi A."/>
            <person name="Getino M."/>
            <person name="Pursley I."/>
            <person name="Horton D.L."/>
            <person name="Alikhan N.F."/>
            <person name="Baker D."/>
            <person name="Gharbi K."/>
            <person name="Hall N."/>
            <person name="Watson M."/>
            <person name="Adriaenssens E.M."/>
            <person name="Foster-Nyarko E."/>
            <person name="Jarju S."/>
            <person name="Secka A."/>
            <person name="Antonio M."/>
            <person name="Oren A."/>
            <person name="Chaudhuri R.R."/>
            <person name="La Ragione R."/>
            <person name="Hildebrand F."/>
            <person name="Pallen M.J."/>
        </authorList>
    </citation>
    <scope>NUCLEOTIDE SEQUENCE</scope>
    <source>
        <strain evidence="9">ChiW3-316</strain>
    </source>
</reference>
<evidence type="ECO:0000313" key="9">
    <source>
        <dbReference type="EMBL" id="HIU53251.1"/>
    </source>
</evidence>
<dbReference type="SUPFAM" id="SSF55486">
    <property type="entry name" value="Metalloproteases ('zincins'), catalytic domain"/>
    <property type="match status" value="1"/>
</dbReference>
<dbReference type="GO" id="GO:0046872">
    <property type="term" value="F:metal ion binding"/>
    <property type="evidence" value="ECO:0007669"/>
    <property type="project" value="UniProtKB-UniRule"/>
</dbReference>
<reference evidence="9" key="1">
    <citation type="submission" date="2020-10" db="EMBL/GenBank/DDBJ databases">
        <authorList>
            <person name="Gilroy R."/>
        </authorList>
    </citation>
    <scope>NUCLEOTIDE SEQUENCE</scope>
    <source>
        <strain evidence="9">ChiW3-316</strain>
    </source>
</reference>
<keyword evidence="5 6" id="KW-0482">Metalloprotease</keyword>
<evidence type="ECO:0000259" key="8">
    <source>
        <dbReference type="Pfam" id="PF08439"/>
    </source>
</evidence>
<dbReference type="Gene3D" id="1.20.140.70">
    <property type="entry name" value="Oligopeptidase f, N-terminal domain"/>
    <property type="match status" value="1"/>
</dbReference>
<comment type="similarity">
    <text evidence="6">Belongs to the peptidase M3 family.</text>
</comment>
<dbReference type="EMBL" id="DVNC01000028">
    <property type="protein sequence ID" value="HIU53251.1"/>
    <property type="molecule type" value="Genomic_DNA"/>
</dbReference>
<comment type="cofactor">
    <cofactor evidence="6">
        <name>Zn(2+)</name>
        <dbReference type="ChEBI" id="CHEBI:29105"/>
    </cofactor>
    <text evidence="6">Binds 1 zinc ion.</text>
</comment>
<organism evidence="9 10">
    <name type="scientific">Candidatus Scatocola faecipullorum</name>
    <dbReference type="NCBI Taxonomy" id="2840917"/>
    <lineage>
        <taxon>Bacteria</taxon>
        <taxon>Pseudomonadati</taxon>
        <taxon>Pseudomonadota</taxon>
        <taxon>Alphaproteobacteria</taxon>
        <taxon>Rhodospirillales</taxon>
        <taxon>Rhodospirillaceae</taxon>
        <taxon>Rhodospirillaceae incertae sedis</taxon>
        <taxon>Candidatus Scatocola</taxon>
    </lineage>
</organism>
<keyword evidence="2 6" id="KW-0479">Metal-binding</keyword>
<dbReference type="GO" id="GO:0006508">
    <property type="term" value="P:proteolysis"/>
    <property type="evidence" value="ECO:0007669"/>
    <property type="project" value="UniProtKB-KW"/>
</dbReference>
<dbReference type="InterPro" id="IPR001567">
    <property type="entry name" value="Pept_M3A_M3B_dom"/>
</dbReference>
<dbReference type="InterPro" id="IPR013647">
    <property type="entry name" value="OligopepF_N_dom"/>
</dbReference>
<evidence type="ECO:0000256" key="4">
    <source>
        <dbReference type="ARBA" id="ARBA00022833"/>
    </source>
</evidence>
<dbReference type="InterPro" id="IPR042088">
    <property type="entry name" value="OligoPept_F_C"/>
</dbReference>
<sequence>MSENKPTLPAWDLSDMYKGIDDPQIAADMESYRKTAASFARKYKGRLAGLSAEEFARALEIYNKLSEMAGLLGGFAYLNMCTQMKNKEAMAFFQNTSEKLTDYGKPVIFFELELNRLPAATLKEWLKNKKVAFYKPFIMRAQRFKKYDLPEAVEEVFVEKSVTSSEAWVRFYEETSSRLEYTVDGQKYNDAEITKLLLDKDAEVREKAGREICRVSSENAPFMSFVYNMVVKDKAISDMKRGFKTPVSGPNLGEDVKDVTVETLAQTVRDNYGKIAHRFYKLKAKWLGVDKLKYWDRNAPLPFCDDRRYSWEESVKIVLDAYNEFSPKLYDIARNFFDHPWIDVPPRDGKRGGAFASGPVNSRHPYLFLNFVGKQNDVLTLAHELGHGCHMMTRRKNGDLNETSRMTTEEVASVFGEMMTFQSLLKQTADDKEKLCLIAGKVSDMINTAVRQIAFHFFETRVHNERREGELSADRLGEIWLEEMRAAQGPYVEMGDENAQIWSQVGHFFFRPFYVYCYSFADCLVNSLYQVYQEGNVKDFPDKYLDMLSKTAITDYDKLLKPFGLNPDDPAFWNKGLGLISHYIDELERLDKKVFGK</sequence>